<proteinExistence type="predicted"/>
<evidence type="ECO:0000313" key="4">
    <source>
        <dbReference type="Proteomes" id="UP000257080"/>
    </source>
</evidence>
<evidence type="ECO:0000259" key="2">
    <source>
        <dbReference type="Pfam" id="PF10531"/>
    </source>
</evidence>
<dbReference type="GO" id="GO:0015628">
    <property type="term" value="P:protein secretion by the type II secretion system"/>
    <property type="evidence" value="ECO:0007669"/>
    <property type="project" value="TreeGrafter"/>
</dbReference>
<name>A0A3E0WBU4_9MICO</name>
<dbReference type="InterPro" id="IPR010994">
    <property type="entry name" value="RuvA_2-like"/>
</dbReference>
<dbReference type="Pfam" id="PF12836">
    <property type="entry name" value="HHH_3"/>
    <property type="match status" value="1"/>
</dbReference>
<dbReference type="InterPro" id="IPR019554">
    <property type="entry name" value="Soluble_ligand-bd"/>
</dbReference>
<dbReference type="EMBL" id="NBXE01000018">
    <property type="protein sequence ID" value="RFA27927.1"/>
    <property type="molecule type" value="Genomic_DNA"/>
</dbReference>
<evidence type="ECO:0000313" key="3">
    <source>
        <dbReference type="EMBL" id="RFA27927.1"/>
    </source>
</evidence>
<accession>A0A3E0WBU4</accession>
<dbReference type="OrthoDB" id="9758724at2"/>
<dbReference type="AlphaFoldDB" id="A0A3E0WBU4"/>
<feature type="region of interest" description="Disordered" evidence="1">
    <location>
        <begin position="1"/>
        <end position="74"/>
    </location>
</feature>
<dbReference type="SUPFAM" id="SSF47781">
    <property type="entry name" value="RuvA domain 2-like"/>
    <property type="match status" value="1"/>
</dbReference>
<dbReference type="Gene3D" id="1.10.150.280">
    <property type="entry name" value="AF1531-like domain"/>
    <property type="match status" value="1"/>
</dbReference>
<dbReference type="Gene3D" id="3.10.560.10">
    <property type="entry name" value="Outer membrane lipoprotein wza domain like"/>
    <property type="match status" value="1"/>
</dbReference>
<comment type="caution">
    <text evidence="3">The sequence shown here is derived from an EMBL/GenBank/DDBJ whole genome shotgun (WGS) entry which is preliminary data.</text>
</comment>
<dbReference type="InterPro" id="IPR051675">
    <property type="entry name" value="Endo/Exo/Phosphatase_dom_1"/>
</dbReference>
<dbReference type="GO" id="GO:0015627">
    <property type="term" value="C:type II protein secretion system complex"/>
    <property type="evidence" value="ECO:0007669"/>
    <property type="project" value="TreeGrafter"/>
</dbReference>
<sequence length="248" mass="23118">MFSGRGQTEVVALPGGGRPAGSATVSPAPGAGPSTSSGSDSSAGSAGSAGSAASSGPAGPASSSGPAAAPGSTTAPAQAVSAPILLHVLGAVAHPGLYELHVGDRVVDAVAAAGGFAANADQGQQNLARVVVDGEQLVIPEQGVAPPLGSAAAGGGAGVGWGQGAGGAAGSGGASGAGGAGGGAVPLVNVNTADQAALETLPQVGPALAQRIIAWRTANGRFTQLDDLKNVTGIGDKTFEALKPLVTI</sequence>
<dbReference type="Proteomes" id="UP000257080">
    <property type="component" value="Unassembled WGS sequence"/>
</dbReference>
<dbReference type="PANTHER" id="PTHR21180:SF32">
    <property type="entry name" value="ENDONUCLEASE_EXONUCLEASE_PHOSPHATASE FAMILY DOMAIN-CONTAINING PROTEIN 1"/>
    <property type="match status" value="1"/>
</dbReference>
<dbReference type="PANTHER" id="PTHR21180">
    <property type="entry name" value="ENDONUCLEASE/EXONUCLEASE/PHOSPHATASE FAMILY DOMAIN-CONTAINING PROTEIN 1"/>
    <property type="match status" value="1"/>
</dbReference>
<gene>
    <name evidence="3" type="ORF">B7R25_05915</name>
</gene>
<feature type="compositionally biased region" description="Low complexity" evidence="1">
    <location>
        <begin position="26"/>
        <end position="74"/>
    </location>
</feature>
<feature type="domain" description="Soluble ligand binding" evidence="2">
    <location>
        <begin position="87"/>
        <end position="139"/>
    </location>
</feature>
<evidence type="ECO:0000256" key="1">
    <source>
        <dbReference type="SAM" id="MobiDB-lite"/>
    </source>
</evidence>
<dbReference type="Pfam" id="PF10531">
    <property type="entry name" value="SLBB"/>
    <property type="match status" value="1"/>
</dbReference>
<reference evidence="3 4" key="1">
    <citation type="submission" date="2017-04" db="EMBL/GenBank/DDBJ databases">
        <title>Comparative genome analysis of Subtercola boreus.</title>
        <authorList>
            <person name="Cho Y.-J."/>
            <person name="Cho A."/>
            <person name="Kim O.-S."/>
            <person name="Lee J.-I."/>
        </authorList>
    </citation>
    <scope>NUCLEOTIDE SEQUENCE [LARGE SCALE GENOMIC DNA]</scope>
    <source>
        <strain evidence="3 4">P28004</strain>
    </source>
</reference>
<organism evidence="3 4">
    <name type="scientific">Subtercola boreus</name>
    <dbReference type="NCBI Taxonomy" id="120213"/>
    <lineage>
        <taxon>Bacteria</taxon>
        <taxon>Bacillati</taxon>
        <taxon>Actinomycetota</taxon>
        <taxon>Actinomycetes</taxon>
        <taxon>Micrococcales</taxon>
        <taxon>Microbacteriaceae</taxon>
        <taxon>Subtercola</taxon>
    </lineage>
</organism>
<protein>
    <recommendedName>
        <fullName evidence="2">Soluble ligand binding domain-containing protein</fullName>
    </recommendedName>
</protein>